<dbReference type="EMBL" id="DS985251">
    <property type="protein sequence ID" value="EDV21976.1"/>
    <property type="molecule type" value="Genomic_DNA"/>
</dbReference>
<sequence>MTLLVACTSGQFVWKTTPWQDCQFIDTWQYSRHPISPCCRLNCGQPRQVTCRRQRDQQLVPNYYCRHLSRPPNLQPCSSCSQSNACILSLWSSWSPCSTTCGQGIQSRHRQVLAVPNQQQIYHCPTTYQQQACYNSMPCNQSIQLVSSTVWKSHLGQCEDYIVDDADIQVRKGNLVCIDRNGNYIADHYCPRNLNIRTTFDELCYPKVDCLVSDWKNWSPACQGCANTSSPSSFIQKRYRRILRYPINGGQACPLLSQEQLCILPICSSKSTNNYRQIITDWGACSIDPSVQNKNSTCQNGIQRRSIICVNSDSNTIVENQFCQKNKTEIDRVSLARGCSIHCSQDCLTGQWSDWSKCSNSCGIGITSRHRKIIIPPMNAGKDCGILNQSQRCSQNNCSHWRTDAWSRCLPDQLNSQCGRGTSLRSVYCVSHDGSTLSDQNCSHLPRPSRDRSCLIPCLDDCILSEWTSWSDCHGNCSKVSKRQRYLLGTGRNCESVNHLEETRSCTDCLKDICTVSQWNACIPKPNSTCGIGTGQQMRLVNCSSLLGNHSIPANNRDCDIPCPIDCKLSSQWTTWSICSQSCGEGYSTRSKFIMQYPLHGGKPCPNNGTIDGIVLQKRLCDLPPCQNRTQYQWVTHPWSSCKLLQENSTMACGGGIQSRQVDCVYNGYTMDDHEVCINNSLLNAPDHVRSCSIPCSNDCSLSEWSAWSKCSSNCNHNADRKYRVRHFYNYNMSTGLQVCKHTVEADLKQVTNCINDQCFTYKWLIGQWHSCVLTLDNANCGKGIQKRSLLCERSDNTIVDNDVCIKYVDSIPATLKTCTIDCGLHCQMTQWSHWSDCDQECGYGIKRRKRQIIHYASGNVKRCGNLQETEVCQQRSCHGISWFTGAWSQCILNNGSSCGHGGRTRKVYCIDSNQSPIPKRLCEALIMQPVNVEPCQISCSNQCGYSMWSEWSSCSQTCSRGSRRRTRYLLRDISGLDCTDTVQAEACIVNSCHKYYWTVSPWTRCVPSSPICGQGVQFRAINCQRSDGVVVGSSLCSNNNLPTMRDCNVPCNTDCILSEWSSWSSCSASCGLNGTITRQRYILYNATGNGRPCPQHQHLLQSLPCNVKPCFNYRITRGHWSRCTTVGSECGHGKRYRTIRCIRNDGLEVDTSKCIATLIKANENKIGFNVKESTLDIGTKEDCYISCKGDCVLTTWSNYSPCHYDCNQKNGNGYRVRARQIIHQANAGGLPCPNNLVEVTRCLPSEATCAQFIWRTGKWSIQSGNREIWCVDSSTGKNVTGCNKLTMPPDNIQCQPECSNANQECRDGRCVCIVGFQRINNGCMPISGCTEDKHCAYNNSFCGTNRQCLCRDGFYRMTFPSNDNLCLPVPKNETLIRRKQDRMIRDGIIGGALAVCLLGGYLFFIRWLRKGYSMNQPVRGRKTSLWNNDVYTVRRQLANEEDDDVFFED</sequence>
<dbReference type="PROSITE" id="PS50092">
    <property type="entry name" value="TSP1"/>
    <property type="match status" value="11"/>
</dbReference>
<dbReference type="eggNOG" id="KOG3538">
    <property type="taxonomic scope" value="Eukaryota"/>
</dbReference>
<dbReference type="Gene3D" id="2.20.100.10">
    <property type="entry name" value="Thrombospondin type-1 (TSP1) repeat"/>
    <property type="match status" value="10"/>
</dbReference>
<dbReference type="InterPro" id="IPR000884">
    <property type="entry name" value="TSP1_rpt"/>
</dbReference>
<protein>
    <recommendedName>
        <fullName evidence="5">Spondin-like TSP1 domain-containing protein</fullName>
    </recommendedName>
</protein>
<accession>B3S5L3</accession>
<dbReference type="PhylomeDB" id="B3S5L3"/>
<dbReference type="FunFam" id="2.20.100.10:FF:000199">
    <property type="entry name" value="Thrombospondin type 1 domain containing 7A"/>
    <property type="match status" value="1"/>
</dbReference>
<dbReference type="OrthoDB" id="5814848at2759"/>
<dbReference type="STRING" id="10228.B3S5L3"/>
<dbReference type="GeneID" id="6756713"/>
<feature type="transmembrane region" description="Helical" evidence="4">
    <location>
        <begin position="1388"/>
        <end position="1409"/>
    </location>
</feature>
<keyword evidence="2" id="KW-1015">Disulfide bond</keyword>
<evidence type="ECO:0000256" key="4">
    <source>
        <dbReference type="SAM" id="Phobius"/>
    </source>
</evidence>
<evidence type="ECO:0000256" key="3">
    <source>
        <dbReference type="ARBA" id="ARBA00023180"/>
    </source>
</evidence>
<name>B3S5L3_TRIAD</name>
<feature type="domain" description="Spondin-like TSP1" evidence="5">
    <location>
        <begin position="347"/>
        <end position="398"/>
    </location>
</feature>
<dbReference type="FunCoup" id="B3S5L3">
    <property type="interactions" value="217"/>
</dbReference>
<dbReference type="CTD" id="6756713"/>
<feature type="domain" description="Spondin-like TSP1" evidence="5">
    <location>
        <begin position="86"/>
        <end position="136"/>
    </location>
</feature>
<evidence type="ECO:0000256" key="2">
    <source>
        <dbReference type="ARBA" id="ARBA00023157"/>
    </source>
</evidence>
<feature type="domain" description="Spondin-like TSP1" evidence="5">
    <location>
        <begin position="827"/>
        <end position="878"/>
    </location>
</feature>
<dbReference type="InterPro" id="IPR044004">
    <property type="entry name" value="TSP1_spondin_dom"/>
</dbReference>
<dbReference type="GO" id="GO:0030036">
    <property type="term" value="P:actin cytoskeleton organization"/>
    <property type="evidence" value="ECO:0000318"/>
    <property type="project" value="GO_Central"/>
</dbReference>
<dbReference type="Pfam" id="PF19030">
    <property type="entry name" value="TSP1_ADAMTS"/>
    <property type="match status" value="4"/>
</dbReference>
<keyword evidence="1" id="KW-0732">Signal</keyword>
<dbReference type="OMA" id="RWSKCFL"/>
<dbReference type="SMART" id="SM00209">
    <property type="entry name" value="TSP1"/>
    <property type="match status" value="18"/>
</dbReference>
<evidence type="ECO:0000313" key="7">
    <source>
        <dbReference type="Proteomes" id="UP000009022"/>
    </source>
</evidence>
<dbReference type="InterPro" id="IPR036383">
    <property type="entry name" value="TSP1_rpt_sf"/>
</dbReference>
<evidence type="ECO:0000259" key="5">
    <source>
        <dbReference type="Pfam" id="PF19028"/>
    </source>
</evidence>
<dbReference type="GO" id="GO:0005886">
    <property type="term" value="C:plasma membrane"/>
    <property type="evidence" value="ECO:0000318"/>
    <property type="project" value="GO_Central"/>
</dbReference>
<feature type="domain" description="Spondin-like TSP1" evidence="5">
    <location>
        <begin position="571"/>
        <end position="626"/>
    </location>
</feature>
<evidence type="ECO:0000256" key="1">
    <source>
        <dbReference type="ARBA" id="ARBA00022729"/>
    </source>
</evidence>
<reference evidence="6 7" key="1">
    <citation type="journal article" date="2008" name="Nature">
        <title>The Trichoplax genome and the nature of placozoans.</title>
        <authorList>
            <person name="Srivastava M."/>
            <person name="Begovic E."/>
            <person name="Chapman J."/>
            <person name="Putnam N.H."/>
            <person name="Hellsten U."/>
            <person name="Kawashima T."/>
            <person name="Kuo A."/>
            <person name="Mitros T."/>
            <person name="Salamov A."/>
            <person name="Carpenter M.L."/>
            <person name="Signorovitch A.Y."/>
            <person name="Moreno M.A."/>
            <person name="Kamm K."/>
            <person name="Grimwood J."/>
            <person name="Schmutz J."/>
            <person name="Shapiro H."/>
            <person name="Grigoriev I.V."/>
            <person name="Buss L.W."/>
            <person name="Schierwater B."/>
            <person name="Dellaporta S.L."/>
            <person name="Rokhsar D.S."/>
        </authorList>
    </citation>
    <scope>NUCLEOTIDE SEQUENCE [LARGE SCALE GENOMIC DNA]</scope>
    <source>
        <strain evidence="6 7">Grell-BS-1999</strain>
    </source>
</reference>
<proteinExistence type="predicted"/>
<dbReference type="SUPFAM" id="SSF82895">
    <property type="entry name" value="TSP-1 type 1 repeat"/>
    <property type="match status" value="11"/>
</dbReference>
<dbReference type="InterPro" id="IPR051418">
    <property type="entry name" value="Spondin/Thrombospondin_T1"/>
</dbReference>
<dbReference type="Pfam" id="PF00090">
    <property type="entry name" value="TSP_1"/>
    <property type="match status" value="2"/>
</dbReference>
<keyword evidence="3" id="KW-0325">Glycoprotein</keyword>
<feature type="domain" description="Spondin-like TSP1" evidence="5">
    <location>
        <begin position="1192"/>
        <end position="1244"/>
    </location>
</feature>
<dbReference type="Proteomes" id="UP000009022">
    <property type="component" value="Unassembled WGS sequence"/>
</dbReference>
<keyword evidence="4" id="KW-0472">Membrane</keyword>
<dbReference type="FunFam" id="2.20.100.10:FF:000192">
    <property type="entry name" value="Thrombospondin type-1 domain-containing protein 7B"/>
    <property type="match status" value="1"/>
</dbReference>
<keyword evidence="4" id="KW-1133">Transmembrane helix</keyword>
<organism evidence="6 7">
    <name type="scientific">Trichoplax adhaerens</name>
    <name type="common">Trichoplax reptans</name>
    <dbReference type="NCBI Taxonomy" id="10228"/>
    <lineage>
        <taxon>Eukaryota</taxon>
        <taxon>Metazoa</taxon>
        <taxon>Placozoa</taxon>
        <taxon>Uniplacotomia</taxon>
        <taxon>Trichoplacea</taxon>
        <taxon>Trichoplacidae</taxon>
        <taxon>Trichoplax</taxon>
    </lineage>
</organism>
<dbReference type="InParanoid" id="B3S5L3"/>
<dbReference type="PANTHER" id="PTHR11311">
    <property type="entry name" value="SPONDIN"/>
    <property type="match status" value="1"/>
</dbReference>
<dbReference type="PANTHER" id="PTHR11311:SF30">
    <property type="entry name" value="SPONDIN-LIKE TSP1 DOMAIN-CONTAINING PROTEIN"/>
    <property type="match status" value="1"/>
</dbReference>
<keyword evidence="4" id="KW-0812">Transmembrane</keyword>
<feature type="domain" description="Spondin-like TSP1" evidence="5">
    <location>
        <begin position="1056"/>
        <end position="1111"/>
    </location>
</feature>
<dbReference type="KEGG" id="tad:TRIADDRAFT_59504"/>
<dbReference type="FunFam" id="2.20.100.10:FF:000019">
    <property type="entry name" value="Thrombospondin type 1 domain containing 7A"/>
    <property type="match status" value="1"/>
</dbReference>
<keyword evidence="7" id="KW-1185">Reference proteome</keyword>
<dbReference type="RefSeq" id="XP_002115613.1">
    <property type="nucleotide sequence ID" value="XM_002115577.1"/>
</dbReference>
<evidence type="ECO:0000313" key="6">
    <source>
        <dbReference type="EMBL" id="EDV21976.1"/>
    </source>
</evidence>
<dbReference type="HOGENOM" id="CLU_004819_0_0_1"/>
<gene>
    <name evidence="6" type="ORF">TRIADDRAFT_59504</name>
</gene>
<dbReference type="Pfam" id="PF19028">
    <property type="entry name" value="TSP1_spondin"/>
    <property type="match status" value="6"/>
</dbReference>